<evidence type="ECO:0000313" key="5">
    <source>
        <dbReference type="EMBL" id="OGX92223.1"/>
    </source>
</evidence>
<dbReference type="PANTHER" id="PTHR43669:SF3">
    <property type="entry name" value="ALCOHOL DEHYDROGENASE, PUTATIVE (AFU_ORTHOLOGUE AFUA_3G03445)-RELATED"/>
    <property type="match status" value="1"/>
</dbReference>
<dbReference type="OrthoDB" id="9804104at2"/>
<comment type="caution">
    <text evidence="5">The sequence shown here is derived from an EMBL/GenBank/DDBJ whole genome shotgun (WGS) entry which is preliminary data.</text>
</comment>
<name>A0A1G1TMX6_9BACT</name>
<evidence type="ECO:0000256" key="3">
    <source>
        <dbReference type="RuleBase" id="RU000363"/>
    </source>
</evidence>
<evidence type="ECO:0000256" key="4">
    <source>
        <dbReference type="SAM" id="SignalP"/>
    </source>
</evidence>
<reference evidence="5 6" key="1">
    <citation type="submission" date="2016-08" db="EMBL/GenBank/DDBJ databases">
        <title>Hymenobacter coccineus sp. nov., Hymenobacter lapidarius sp. nov. and Hymenobacter glacialis sp. nov., isolated from Antarctic soil.</title>
        <authorList>
            <person name="Sedlacek I."/>
            <person name="Kralova S."/>
            <person name="Kyrova K."/>
            <person name="Maslanova I."/>
            <person name="Stankova E."/>
            <person name="Vrbovska V."/>
            <person name="Nemec M."/>
            <person name="Bartak M."/>
            <person name="Svec P."/>
            <person name="Busse H.-J."/>
            <person name="Pantucek R."/>
        </authorList>
    </citation>
    <scope>NUCLEOTIDE SEQUENCE [LARGE SCALE GENOMIC DNA]</scope>
    <source>
        <strain evidence="5 6">CCM 8649</strain>
    </source>
</reference>
<evidence type="ECO:0000313" key="6">
    <source>
        <dbReference type="Proteomes" id="UP000177506"/>
    </source>
</evidence>
<dbReference type="CDD" id="cd05233">
    <property type="entry name" value="SDR_c"/>
    <property type="match status" value="1"/>
</dbReference>
<dbReference type="PRINTS" id="PR00081">
    <property type="entry name" value="GDHRDH"/>
</dbReference>
<keyword evidence="4" id="KW-0732">Signal</keyword>
<gene>
    <name evidence="5" type="ORF">BEN49_16775</name>
</gene>
<comment type="similarity">
    <text evidence="1 3">Belongs to the short-chain dehydrogenases/reductases (SDR) family.</text>
</comment>
<keyword evidence="6" id="KW-1185">Reference proteome</keyword>
<dbReference type="Gene3D" id="3.40.50.720">
    <property type="entry name" value="NAD(P)-binding Rossmann-like Domain"/>
    <property type="match status" value="1"/>
</dbReference>
<dbReference type="InterPro" id="IPR036291">
    <property type="entry name" value="NAD(P)-bd_dom_sf"/>
</dbReference>
<dbReference type="PRINTS" id="PR00080">
    <property type="entry name" value="SDRFAMILY"/>
</dbReference>
<feature type="signal peptide" evidence="4">
    <location>
        <begin position="1"/>
        <end position="23"/>
    </location>
</feature>
<evidence type="ECO:0000256" key="1">
    <source>
        <dbReference type="ARBA" id="ARBA00006484"/>
    </source>
</evidence>
<dbReference type="PANTHER" id="PTHR43669">
    <property type="entry name" value="5-KETO-D-GLUCONATE 5-REDUCTASE"/>
    <property type="match status" value="1"/>
</dbReference>
<dbReference type="SUPFAM" id="SSF51735">
    <property type="entry name" value="NAD(P)-binding Rossmann-fold domains"/>
    <property type="match status" value="1"/>
</dbReference>
<protein>
    <submittedName>
        <fullName evidence="5">Dehydrogenase</fullName>
    </submittedName>
</protein>
<evidence type="ECO:0000256" key="2">
    <source>
        <dbReference type="ARBA" id="ARBA00023002"/>
    </source>
</evidence>
<proteinExistence type="inferred from homology"/>
<dbReference type="AlphaFoldDB" id="A0A1G1TMX6"/>
<dbReference type="Pfam" id="PF00106">
    <property type="entry name" value="adh_short"/>
    <property type="match status" value="1"/>
</dbReference>
<sequence length="254" mass="26894">MGKRALVTGASSGLGLAMARALAAAGATVAITARGPEKLAQARSQLHDEGLDVQALELDVRDEASIAAAVQWVGTHWGGLDLLVNNAGIGMRTVNPDFLTRPQPFYEVSAEGFRDLVDTNLTGYFLVAKAFVPLFLQQQRGKIVNISMNHETMRRRGFVPYGPSRAGAESLSLIMAEDLRAHGIDVNMLLPGGATDTGMIPDAAKAEIAGQFQLLSPAVMAEPIVFLAADASKGLTGQRIVATEFAAWKAHLTS</sequence>
<dbReference type="InterPro" id="IPR002347">
    <property type="entry name" value="SDR_fam"/>
</dbReference>
<dbReference type="GO" id="GO:0016491">
    <property type="term" value="F:oxidoreductase activity"/>
    <property type="evidence" value="ECO:0007669"/>
    <property type="project" value="UniProtKB-KW"/>
</dbReference>
<feature type="chain" id="PRO_5009579830" evidence="4">
    <location>
        <begin position="24"/>
        <end position="254"/>
    </location>
</feature>
<keyword evidence="2" id="KW-0560">Oxidoreductase</keyword>
<dbReference type="EMBL" id="MDZA01000006">
    <property type="protein sequence ID" value="OGX92223.1"/>
    <property type="molecule type" value="Genomic_DNA"/>
</dbReference>
<accession>A0A1G1TMX6</accession>
<dbReference type="Proteomes" id="UP000177506">
    <property type="component" value="Unassembled WGS sequence"/>
</dbReference>
<organism evidence="5 6">
    <name type="scientific">Hymenobacter coccineus</name>
    <dbReference type="NCBI Taxonomy" id="1908235"/>
    <lineage>
        <taxon>Bacteria</taxon>
        <taxon>Pseudomonadati</taxon>
        <taxon>Bacteroidota</taxon>
        <taxon>Cytophagia</taxon>
        <taxon>Cytophagales</taxon>
        <taxon>Hymenobacteraceae</taxon>
        <taxon>Hymenobacter</taxon>
    </lineage>
</organism>